<dbReference type="Pfam" id="PF08589">
    <property type="entry name" value="ATG43"/>
    <property type="match status" value="1"/>
</dbReference>
<dbReference type="Proteomes" id="UP001294444">
    <property type="component" value="Unassembled WGS sequence"/>
</dbReference>
<dbReference type="PANTHER" id="PTHR38699:SF1">
    <property type="entry name" value="MITOPHAGY RECEPTOR ATG43"/>
    <property type="match status" value="1"/>
</dbReference>
<comment type="caution">
    <text evidence="2">The sequence shown here is derived from an EMBL/GenBank/DDBJ whole genome shotgun (WGS) entry which is preliminary data.</text>
</comment>
<evidence type="ECO:0000313" key="3">
    <source>
        <dbReference type="Proteomes" id="UP001294444"/>
    </source>
</evidence>
<evidence type="ECO:0000313" key="2">
    <source>
        <dbReference type="EMBL" id="SNX81429.1"/>
    </source>
</evidence>
<dbReference type="AlphaFoldDB" id="A0AAJ4XFB9"/>
<dbReference type="EMBL" id="OAPG01000001">
    <property type="protein sequence ID" value="SNX81429.1"/>
    <property type="molecule type" value="Genomic_DNA"/>
</dbReference>
<dbReference type="GO" id="GO:0140580">
    <property type="term" value="F:mitochondrion autophagosome adaptor activity"/>
    <property type="evidence" value="ECO:0007669"/>
    <property type="project" value="InterPro"/>
</dbReference>
<gene>
    <name evidence="2" type="ORF">MEPE_00134</name>
</gene>
<dbReference type="PANTHER" id="PTHR38699">
    <property type="entry name" value="CHROMOSOME 1, WHOLE GENOME SHOTGUN SEQUENCE"/>
    <property type="match status" value="1"/>
</dbReference>
<accession>A0AAJ4XFB9</accession>
<sequence length="179" mass="19867">MPSSSGRRDAARKHRQTHDHDDDNDSVASWDELSTSSSSQSSSSYTSESSEDGIAVKLPTLPDLRFEQSYLATIRNFLHEEQPSTPSHDDSSTAFNEKGEEYHYHKVEITHSKKSNVRDQLLSPLLQGAVWGFAGLLLTQFRQYTAARVKANMDAKVGRARGAKGETTSILRALGLSKR</sequence>
<feature type="compositionally biased region" description="Low complexity" evidence="1">
    <location>
        <begin position="34"/>
        <end position="48"/>
    </location>
</feature>
<reference evidence="2" key="1">
    <citation type="submission" date="2023-10" db="EMBL/GenBank/DDBJ databases">
        <authorList>
            <person name="Guldener U."/>
        </authorList>
    </citation>
    <scope>NUCLEOTIDE SEQUENCE</scope>
    <source>
        <strain evidence="2">Mp4</strain>
    </source>
</reference>
<dbReference type="GO" id="GO:0000423">
    <property type="term" value="P:mitophagy"/>
    <property type="evidence" value="ECO:0007669"/>
    <property type="project" value="InterPro"/>
</dbReference>
<feature type="region of interest" description="Disordered" evidence="1">
    <location>
        <begin position="1"/>
        <end position="52"/>
    </location>
</feature>
<keyword evidence="3" id="KW-1185">Reference proteome</keyword>
<proteinExistence type="predicted"/>
<organism evidence="2 3">
    <name type="scientific">Melanopsichium pennsylvanicum</name>
    <dbReference type="NCBI Taxonomy" id="63383"/>
    <lineage>
        <taxon>Eukaryota</taxon>
        <taxon>Fungi</taxon>
        <taxon>Dikarya</taxon>
        <taxon>Basidiomycota</taxon>
        <taxon>Ustilaginomycotina</taxon>
        <taxon>Ustilaginomycetes</taxon>
        <taxon>Ustilaginales</taxon>
        <taxon>Ustilaginaceae</taxon>
        <taxon>Melanopsichium</taxon>
    </lineage>
</organism>
<name>A0AAJ4XFB9_9BASI</name>
<dbReference type="InterPro" id="IPR013898">
    <property type="entry name" value="Atg43"/>
</dbReference>
<evidence type="ECO:0000256" key="1">
    <source>
        <dbReference type="SAM" id="MobiDB-lite"/>
    </source>
</evidence>
<protein>
    <submittedName>
        <fullName evidence="2">Uncharacterized protein</fullName>
    </submittedName>
</protein>